<keyword evidence="3" id="KW-1185">Reference proteome</keyword>
<reference evidence="2 3" key="1">
    <citation type="journal article" date="2017" name="Gigascience">
        <title>Genome sequence of the small brown planthopper, Laodelphax striatellus.</title>
        <authorList>
            <person name="Zhu J."/>
            <person name="Jiang F."/>
            <person name="Wang X."/>
            <person name="Yang P."/>
            <person name="Bao Y."/>
            <person name="Zhao W."/>
            <person name="Wang W."/>
            <person name="Lu H."/>
            <person name="Wang Q."/>
            <person name="Cui N."/>
            <person name="Li J."/>
            <person name="Chen X."/>
            <person name="Luo L."/>
            <person name="Yu J."/>
            <person name="Kang L."/>
            <person name="Cui F."/>
        </authorList>
    </citation>
    <scope>NUCLEOTIDE SEQUENCE [LARGE SCALE GENOMIC DNA]</scope>
    <source>
        <strain evidence="2">Lst14</strain>
    </source>
</reference>
<accession>A0A482X0C7</accession>
<protein>
    <submittedName>
        <fullName evidence="2">Uncharacterized protein</fullName>
    </submittedName>
</protein>
<dbReference type="EMBL" id="QKKF02020306">
    <property type="protein sequence ID" value="RZF39255.1"/>
    <property type="molecule type" value="Genomic_DNA"/>
</dbReference>
<evidence type="ECO:0000256" key="1">
    <source>
        <dbReference type="SAM" id="MobiDB-lite"/>
    </source>
</evidence>
<evidence type="ECO:0000313" key="3">
    <source>
        <dbReference type="Proteomes" id="UP000291343"/>
    </source>
</evidence>
<sequence>MLRRRETRSKKEKNKNEEEAEEEEEEEEEEKEEEEEEEEEEEREEEEKKEKGEVTNCCSKDFVVQILEWGFRAESYLDDHESDEDDDLSFYDVPLFKKGILSPIIDLIEHHGTDYVTLPYRVQTARDKEVLVNILEESTRFTISISLQVPDWRFVTPELLLHDFQVSNEFSARNLFNRNKRSSLAEV</sequence>
<organism evidence="2 3">
    <name type="scientific">Laodelphax striatellus</name>
    <name type="common">Small brown planthopper</name>
    <name type="synonym">Delphax striatella</name>
    <dbReference type="NCBI Taxonomy" id="195883"/>
    <lineage>
        <taxon>Eukaryota</taxon>
        <taxon>Metazoa</taxon>
        <taxon>Ecdysozoa</taxon>
        <taxon>Arthropoda</taxon>
        <taxon>Hexapoda</taxon>
        <taxon>Insecta</taxon>
        <taxon>Pterygota</taxon>
        <taxon>Neoptera</taxon>
        <taxon>Paraneoptera</taxon>
        <taxon>Hemiptera</taxon>
        <taxon>Auchenorrhyncha</taxon>
        <taxon>Fulgoroidea</taxon>
        <taxon>Delphacidae</taxon>
        <taxon>Criomorphinae</taxon>
        <taxon>Laodelphax</taxon>
    </lineage>
</organism>
<feature type="compositionally biased region" description="Basic residues" evidence="1">
    <location>
        <begin position="1"/>
        <end position="13"/>
    </location>
</feature>
<dbReference type="Proteomes" id="UP000291343">
    <property type="component" value="Unassembled WGS sequence"/>
</dbReference>
<feature type="compositionally biased region" description="Acidic residues" evidence="1">
    <location>
        <begin position="18"/>
        <end position="45"/>
    </location>
</feature>
<proteinExistence type="predicted"/>
<gene>
    <name evidence="2" type="ORF">LSTR_LSTR010349</name>
</gene>
<comment type="caution">
    <text evidence="2">The sequence shown here is derived from an EMBL/GenBank/DDBJ whole genome shotgun (WGS) entry which is preliminary data.</text>
</comment>
<dbReference type="InParanoid" id="A0A482X0C7"/>
<evidence type="ECO:0000313" key="2">
    <source>
        <dbReference type="EMBL" id="RZF39255.1"/>
    </source>
</evidence>
<dbReference type="AlphaFoldDB" id="A0A482X0C7"/>
<name>A0A482X0C7_LAOST</name>
<feature type="region of interest" description="Disordered" evidence="1">
    <location>
        <begin position="1"/>
        <end position="54"/>
    </location>
</feature>